<protein>
    <submittedName>
        <fullName evidence="1">Uncharacterized protein</fullName>
    </submittedName>
</protein>
<name>A0A7Z7IET5_9BURK</name>
<evidence type="ECO:0000313" key="1">
    <source>
        <dbReference type="EMBL" id="SOE91272.1"/>
    </source>
</evidence>
<keyword evidence="2" id="KW-1185">Reference proteome</keyword>
<evidence type="ECO:0000313" key="2">
    <source>
        <dbReference type="Proteomes" id="UP000219522"/>
    </source>
</evidence>
<dbReference type="Proteomes" id="UP000219522">
    <property type="component" value="Unassembled WGS sequence"/>
</dbReference>
<organism evidence="1 2">
    <name type="scientific">Caballeronia arationis</name>
    <dbReference type="NCBI Taxonomy" id="1777142"/>
    <lineage>
        <taxon>Bacteria</taxon>
        <taxon>Pseudomonadati</taxon>
        <taxon>Pseudomonadota</taxon>
        <taxon>Betaproteobacteria</taxon>
        <taxon>Burkholderiales</taxon>
        <taxon>Burkholderiaceae</taxon>
        <taxon>Caballeronia</taxon>
    </lineage>
</organism>
<gene>
    <name evidence="1" type="ORF">SAMN05446927_8176</name>
</gene>
<comment type="caution">
    <text evidence="1">The sequence shown here is derived from an EMBL/GenBank/DDBJ whole genome shotgun (WGS) entry which is preliminary data.</text>
</comment>
<dbReference type="EMBL" id="OCSU01000004">
    <property type="protein sequence ID" value="SOE91272.1"/>
    <property type="molecule type" value="Genomic_DNA"/>
</dbReference>
<reference evidence="1 2" key="1">
    <citation type="submission" date="2017-09" db="EMBL/GenBank/DDBJ databases">
        <authorList>
            <person name="Varghese N."/>
            <person name="Submissions S."/>
        </authorList>
    </citation>
    <scope>NUCLEOTIDE SEQUENCE [LARGE SCALE GENOMIC DNA]</scope>
    <source>
        <strain evidence="1 2">OK806</strain>
    </source>
</reference>
<proteinExistence type="predicted"/>
<accession>A0A7Z7IET5</accession>
<sequence length="74" mass="8728">MNVNKFTEIELLHLESVVTRLESLRDEAFSNESVIQNPIYWKRRIIDIRAGCSESEIKSYLDKLLERLSQLQMS</sequence>
<dbReference type="AlphaFoldDB" id="A0A7Z7IET5"/>